<feature type="non-terminal residue" evidence="2">
    <location>
        <position position="1"/>
    </location>
</feature>
<evidence type="ECO:0000313" key="3">
    <source>
        <dbReference type="Proteomes" id="UP000237481"/>
    </source>
</evidence>
<name>A0A2S4L6J2_9HYPO</name>
<accession>A0A2S4L6J2</accession>
<reference evidence="2 3" key="1">
    <citation type="submission" date="2018-01" db="EMBL/GenBank/DDBJ databases">
        <title>Harnessing the power of phylogenomics to disentangle the directionality and signatures of interkingdom host jumping in the parasitic fungal genus Tolypocladium.</title>
        <authorList>
            <person name="Quandt C.A."/>
            <person name="Patterson W."/>
            <person name="Spatafora J.W."/>
        </authorList>
    </citation>
    <scope>NUCLEOTIDE SEQUENCE [LARGE SCALE GENOMIC DNA]</scope>
    <source>
        <strain evidence="2 3">NRBC 100945</strain>
    </source>
</reference>
<dbReference type="InterPro" id="IPR036867">
    <property type="entry name" value="R3H_dom_sf"/>
</dbReference>
<gene>
    <name evidence="2" type="ORF">TPAR_01744</name>
</gene>
<feature type="region of interest" description="Disordered" evidence="1">
    <location>
        <begin position="22"/>
        <end position="42"/>
    </location>
</feature>
<dbReference type="Proteomes" id="UP000237481">
    <property type="component" value="Unassembled WGS sequence"/>
</dbReference>
<sequence length="151" mass="16989">RSPAVRGWLRALEEPVRRFLAADQDRRRHQQPDDGAAEDVGSDDEEIVFVGRSGAMQELRQKREARCKTARREVQSATVDSGLVFDSFGDGDGAAYKRWLTHAISDYYGLASRSVTLAHTPCRVVYVGLKQVHQRTGPPLTKLPRPLWELC</sequence>
<protein>
    <submittedName>
        <fullName evidence="2">Uncharacterized protein</fullName>
    </submittedName>
</protein>
<dbReference type="EMBL" id="PKSG01000178">
    <property type="protein sequence ID" value="POR38063.1"/>
    <property type="molecule type" value="Genomic_DNA"/>
</dbReference>
<keyword evidence="3" id="KW-1185">Reference proteome</keyword>
<comment type="caution">
    <text evidence="2">The sequence shown here is derived from an EMBL/GenBank/DDBJ whole genome shotgun (WGS) entry which is preliminary data.</text>
</comment>
<evidence type="ECO:0000313" key="2">
    <source>
        <dbReference type="EMBL" id="POR38063.1"/>
    </source>
</evidence>
<dbReference type="AlphaFoldDB" id="A0A2S4L6J2"/>
<dbReference type="GO" id="GO:0003676">
    <property type="term" value="F:nucleic acid binding"/>
    <property type="evidence" value="ECO:0007669"/>
    <property type="project" value="InterPro"/>
</dbReference>
<dbReference type="OrthoDB" id="10256743at2759"/>
<dbReference type="SUPFAM" id="SSF82708">
    <property type="entry name" value="R3H domain"/>
    <property type="match status" value="1"/>
</dbReference>
<organism evidence="2 3">
    <name type="scientific">Tolypocladium paradoxum</name>
    <dbReference type="NCBI Taxonomy" id="94208"/>
    <lineage>
        <taxon>Eukaryota</taxon>
        <taxon>Fungi</taxon>
        <taxon>Dikarya</taxon>
        <taxon>Ascomycota</taxon>
        <taxon>Pezizomycotina</taxon>
        <taxon>Sordariomycetes</taxon>
        <taxon>Hypocreomycetidae</taxon>
        <taxon>Hypocreales</taxon>
        <taxon>Ophiocordycipitaceae</taxon>
        <taxon>Tolypocladium</taxon>
    </lineage>
</organism>
<feature type="compositionally biased region" description="Basic and acidic residues" evidence="1">
    <location>
        <begin position="23"/>
        <end position="32"/>
    </location>
</feature>
<evidence type="ECO:0000256" key="1">
    <source>
        <dbReference type="SAM" id="MobiDB-lite"/>
    </source>
</evidence>
<proteinExistence type="predicted"/>